<reference evidence="11" key="1">
    <citation type="submission" date="2019-01" db="EMBL/GenBank/DDBJ databases">
        <title>Gri0909 isolated from a small marine red alga.</title>
        <authorList>
            <person name="Kim J."/>
            <person name="Jeong S.E."/>
            <person name="Jeon C.O."/>
        </authorList>
    </citation>
    <scope>NUCLEOTIDE SEQUENCE [LARGE SCALE GENOMIC DNA]</scope>
    <source>
        <strain evidence="11">Gri0909</strain>
    </source>
</reference>
<keyword evidence="5 7" id="KW-0269">Exonuclease</keyword>
<gene>
    <name evidence="7 10" type="primary">rnr</name>
    <name evidence="10" type="ORF">EOI86_05865</name>
</gene>
<dbReference type="InterPro" id="IPR011805">
    <property type="entry name" value="RNase_R"/>
</dbReference>
<dbReference type="EC" id="3.1.13.1" evidence="7"/>
<dbReference type="CDD" id="cd04471">
    <property type="entry name" value="S1_RNase_R"/>
    <property type="match status" value="1"/>
</dbReference>
<dbReference type="SMART" id="SM00955">
    <property type="entry name" value="RNB"/>
    <property type="match status" value="1"/>
</dbReference>
<name>A0A3S2WUG5_9PROT</name>
<evidence type="ECO:0000256" key="2">
    <source>
        <dbReference type="ARBA" id="ARBA00022490"/>
    </source>
</evidence>
<dbReference type="NCBIfam" id="TIGR00358">
    <property type="entry name" value="3_prime_RNase"/>
    <property type="match status" value="1"/>
</dbReference>
<evidence type="ECO:0000256" key="1">
    <source>
        <dbReference type="ARBA" id="ARBA00001849"/>
    </source>
</evidence>
<keyword evidence="4 7" id="KW-0378">Hydrolase</keyword>
<feature type="compositionally biased region" description="Gly residues" evidence="8">
    <location>
        <begin position="738"/>
        <end position="757"/>
    </location>
</feature>
<dbReference type="Proteomes" id="UP000287447">
    <property type="component" value="Unassembled WGS sequence"/>
</dbReference>
<keyword evidence="11" id="KW-1185">Reference proteome</keyword>
<keyword evidence="2 7" id="KW-0963">Cytoplasm</keyword>
<dbReference type="NCBIfam" id="TIGR02063">
    <property type="entry name" value="RNase_R"/>
    <property type="match status" value="1"/>
</dbReference>
<keyword evidence="3 7" id="KW-0540">Nuclease</keyword>
<dbReference type="SMART" id="SM00316">
    <property type="entry name" value="S1"/>
    <property type="match status" value="1"/>
</dbReference>
<protein>
    <recommendedName>
        <fullName evidence="7">Ribonuclease R</fullName>
        <shortName evidence="7">RNase R</shortName>
        <ecNumber evidence="7">3.1.13.1</ecNumber>
    </recommendedName>
</protein>
<comment type="similarity">
    <text evidence="7">Belongs to the RNR ribonuclease family. RNase R subfamily.</text>
</comment>
<organism evidence="10 11">
    <name type="scientific">Hwanghaeella grinnelliae</name>
    <dbReference type="NCBI Taxonomy" id="2500179"/>
    <lineage>
        <taxon>Bacteria</taxon>
        <taxon>Pseudomonadati</taxon>
        <taxon>Pseudomonadota</taxon>
        <taxon>Alphaproteobacteria</taxon>
        <taxon>Rhodospirillales</taxon>
        <taxon>Rhodospirillaceae</taxon>
        <taxon>Hwanghaeella</taxon>
    </lineage>
</organism>
<evidence type="ECO:0000256" key="7">
    <source>
        <dbReference type="HAMAP-Rule" id="MF_01895"/>
    </source>
</evidence>
<dbReference type="InterPro" id="IPR050180">
    <property type="entry name" value="RNR_Ribonuclease"/>
</dbReference>
<proteinExistence type="inferred from homology"/>
<evidence type="ECO:0000313" key="11">
    <source>
        <dbReference type="Proteomes" id="UP000287447"/>
    </source>
</evidence>
<dbReference type="Pfam" id="PF17876">
    <property type="entry name" value="CSD2"/>
    <property type="match status" value="1"/>
</dbReference>
<dbReference type="InterPro" id="IPR004476">
    <property type="entry name" value="RNase_II/RNase_R"/>
</dbReference>
<dbReference type="Gene3D" id="2.40.50.140">
    <property type="entry name" value="Nucleic acid-binding proteins"/>
    <property type="match status" value="1"/>
</dbReference>
<evidence type="ECO:0000256" key="8">
    <source>
        <dbReference type="SAM" id="MobiDB-lite"/>
    </source>
</evidence>
<evidence type="ECO:0000256" key="3">
    <source>
        <dbReference type="ARBA" id="ARBA00022722"/>
    </source>
</evidence>
<dbReference type="InterPro" id="IPR003029">
    <property type="entry name" value="S1_domain"/>
</dbReference>
<evidence type="ECO:0000256" key="5">
    <source>
        <dbReference type="ARBA" id="ARBA00022839"/>
    </source>
</evidence>
<evidence type="ECO:0000259" key="9">
    <source>
        <dbReference type="PROSITE" id="PS50126"/>
    </source>
</evidence>
<evidence type="ECO:0000256" key="6">
    <source>
        <dbReference type="ARBA" id="ARBA00022884"/>
    </source>
</evidence>
<feature type="domain" description="S1 motif" evidence="9">
    <location>
        <begin position="638"/>
        <end position="720"/>
    </location>
</feature>
<dbReference type="OrthoDB" id="9764149at2"/>
<comment type="subcellular location">
    <subcellularLocation>
        <location evidence="7">Cytoplasm</location>
    </subcellularLocation>
</comment>
<evidence type="ECO:0000256" key="4">
    <source>
        <dbReference type="ARBA" id="ARBA00022801"/>
    </source>
</evidence>
<dbReference type="HAMAP" id="MF_01895">
    <property type="entry name" value="RNase_R"/>
    <property type="match status" value="1"/>
</dbReference>
<keyword evidence="6 7" id="KW-0694">RNA-binding</keyword>
<comment type="function">
    <text evidence="7">3'-5' exoribonuclease that releases 5'-nucleoside monophosphates and is involved in maturation of structured RNAs.</text>
</comment>
<dbReference type="GO" id="GO:0006402">
    <property type="term" value="P:mRNA catabolic process"/>
    <property type="evidence" value="ECO:0007669"/>
    <property type="project" value="TreeGrafter"/>
</dbReference>
<comment type="caution">
    <text evidence="10">The sequence shown here is derived from an EMBL/GenBank/DDBJ whole genome shotgun (WGS) entry which is preliminary data.</text>
</comment>
<feature type="region of interest" description="Disordered" evidence="8">
    <location>
        <begin position="736"/>
        <end position="776"/>
    </location>
</feature>
<dbReference type="PANTHER" id="PTHR23355">
    <property type="entry name" value="RIBONUCLEASE"/>
    <property type="match status" value="1"/>
</dbReference>
<dbReference type="EMBL" id="SADE01000001">
    <property type="protein sequence ID" value="RVU38793.1"/>
    <property type="molecule type" value="Genomic_DNA"/>
</dbReference>
<dbReference type="Pfam" id="PF00575">
    <property type="entry name" value="S1"/>
    <property type="match status" value="1"/>
</dbReference>
<dbReference type="PANTHER" id="PTHR23355:SF9">
    <property type="entry name" value="DIS3-LIKE EXONUCLEASE 2"/>
    <property type="match status" value="1"/>
</dbReference>
<sequence>MTDDPNRLPTKQEILDYIQDSPTPVGKREIARAFQIKGAQRIELKALLRELESDGAIDKGRKRKMAPKGSLPEVGVVMVSDASVDGELFAKPVGPLADIEAEIIVVPGGRATGLPKPGDRLLARFKRIGDSRYEAQPIRILRAGPENILGAVSRTPKGWRVKPTDRRIDREYTLNTVPEEVRDGDLVLIRPLPAPSSKRFENLPREAEVVERVGNLSDPKAFSLIAIHQNGIPVAFPENALAETDKLKPVELGKREDLRDVPLITIDGADARDFDDAVWAQPDEDKENPGGFKLIVAIADVAHYVKSGSALDKAARLRGNSVYFPDRVVPMLPERLSNDLCSLRPNEDRACMACHMVIDADGQLLRHRFSRALMRSAARLTYTQVQAAMDGTPDDATDTLVDPVLKPLYQAYHALSRAREARGTLELDLPERQVKIGEDGKISEIVVRQRFDSHKLIEEFMICANVAAAEALEKKQPQTRIPIMYRVHEPPPLDKLEALRDSLAVLGFKLAKGAVVKPRMFTGILDQAEKAGKGPLVSDIVLRSQSQAVYSSNNMGHFGLALRRYCHFTSPIRRYSDVLVHRALVTDYNLGDDGIGTEEIETFDEIADAISGTERRASTAEREATERYVTAYLSDRVGAEFPARISGVARFGLFVALDETGADGLVPISTLSPWDRYHHDEVHHCLVGRENGIAFTLSDRVTVRLKEANALTGGLVFEVIDGGKEASKQILKNIPRAGRGGAFGNRRGGPGGKAGGKAGRKGGGKSKGRPGRKAKR</sequence>
<comment type="catalytic activity">
    <reaction evidence="1 7">
        <text>Exonucleolytic cleavage in the 3'- to 5'-direction to yield nucleoside 5'-phosphates.</text>
        <dbReference type="EC" id="3.1.13.1"/>
    </reaction>
</comment>
<dbReference type="InterPro" id="IPR001900">
    <property type="entry name" value="RNase_II/R"/>
</dbReference>
<accession>A0A3S2WUG5</accession>
<dbReference type="GO" id="GO:0008859">
    <property type="term" value="F:exoribonuclease II activity"/>
    <property type="evidence" value="ECO:0007669"/>
    <property type="project" value="UniProtKB-UniRule"/>
</dbReference>
<dbReference type="Pfam" id="PF00773">
    <property type="entry name" value="RNB"/>
    <property type="match status" value="1"/>
</dbReference>
<dbReference type="GO" id="GO:0003723">
    <property type="term" value="F:RNA binding"/>
    <property type="evidence" value="ECO:0007669"/>
    <property type="project" value="UniProtKB-UniRule"/>
</dbReference>
<dbReference type="InterPro" id="IPR012340">
    <property type="entry name" value="NA-bd_OB-fold"/>
</dbReference>
<dbReference type="RefSeq" id="WP_127764165.1">
    <property type="nucleotide sequence ID" value="NZ_SADE01000001.1"/>
</dbReference>
<evidence type="ECO:0000313" key="10">
    <source>
        <dbReference type="EMBL" id="RVU38793.1"/>
    </source>
</evidence>
<dbReference type="AlphaFoldDB" id="A0A3S2WUG5"/>
<dbReference type="InterPro" id="IPR040476">
    <property type="entry name" value="CSD2"/>
</dbReference>
<feature type="compositionally biased region" description="Basic residues" evidence="8">
    <location>
        <begin position="758"/>
        <end position="776"/>
    </location>
</feature>
<dbReference type="GO" id="GO:0005829">
    <property type="term" value="C:cytosol"/>
    <property type="evidence" value="ECO:0007669"/>
    <property type="project" value="TreeGrafter"/>
</dbReference>
<dbReference type="SUPFAM" id="SSF50249">
    <property type="entry name" value="Nucleic acid-binding proteins"/>
    <property type="match status" value="2"/>
</dbReference>
<dbReference type="PROSITE" id="PS50126">
    <property type="entry name" value="S1"/>
    <property type="match status" value="1"/>
</dbReference>